<gene>
    <name evidence="2" type="ORF">V6N11_010605</name>
</gene>
<evidence type="ECO:0000313" key="3">
    <source>
        <dbReference type="Proteomes" id="UP001396334"/>
    </source>
</evidence>
<dbReference type="Proteomes" id="UP001396334">
    <property type="component" value="Unassembled WGS sequence"/>
</dbReference>
<name>A0ABR2S666_9ROSI</name>
<evidence type="ECO:0008006" key="4">
    <source>
        <dbReference type="Google" id="ProtNLM"/>
    </source>
</evidence>
<dbReference type="PANTHER" id="PTHR34676">
    <property type="entry name" value="DUF4219 DOMAIN-CONTAINING PROTEIN-RELATED"/>
    <property type="match status" value="1"/>
</dbReference>
<sequence length="475" mass="53435">MAQSIDKPPFFNGEHYAYWKNRMMFFIKAKDFHLWDIVEDGPFVPTKSKSEWSANDRKKMELNCKALHIIFCALGPDVYAKVSSCESAKEVWDKLEVIHEGTNNVKETKIGLLNLEYENFKMDPNEDIESMFDRFSTIVNQLKGFGEEIPEDKLIRKLIYSLPQSWDSKKTAIIEAKDLKKLKLDELIGSLLTHEMMSIPLKREKEKIIKEQGVDVNIFALKSSKCKYEDSSMEESSEEEDEEMEYLIKNFTRFMKSKKEKTKHEPKKKMKESHRTKSSKEERHTKYDCPRFNKKGSSSKKAYVATWSDEDSTEEEEVAHLCFMALQEGEVRTDTVCFQYRYVLHFVPIPVTAVPIPEGQKPTSFNGHKAYRYHDTRTGTICTSSADLAAKSTSTAPNISQRSSTARRLGCGMARPCGGGRRGGRAPGHLDGIGMEPVNEEPLPPPPPVGGEANEGGAGPQGGVGPQAGAGPQAG</sequence>
<reference evidence="2 3" key="1">
    <citation type="journal article" date="2024" name="G3 (Bethesda)">
        <title>Genome assembly of Hibiscus sabdariffa L. provides insights into metabolisms of medicinal natural products.</title>
        <authorList>
            <person name="Kim T."/>
        </authorList>
    </citation>
    <scope>NUCLEOTIDE SEQUENCE [LARGE SCALE GENOMIC DNA]</scope>
    <source>
        <strain evidence="2">TK-2024</strain>
        <tissue evidence="2">Old leaves</tissue>
    </source>
</reference>
<evidence type="ECO:0000313" key="2">
    <source>
        <dbReference type="EMBL" id="KAK9020585.1"/>
    </source>
</evidence>
<comment type="caution">
    <text evidence="2">The sequence shown here is derived from an EMBL/GenBank/DDBJ whole genome shotgun (WGS) entry which is preliminary data.</text>
</comment>
<feature type="compositionally biased region" description="Gly residues" evidence="1">
    <location>
        <begin position="453"/>
        <end position="475"/>
    </location>
</feature>
<feature type="region of interest" description="Disordered" evidence="1">
    <location>
        <begin position="257"/>
        <end position="295"/>
    </location>
</feature>
<feature type="region of interest" description="Disordered" evidence="1">
    <location>
        <begin position="393"/>
        <end position="475"/>
    </location>
</feature>
<feature type="compositionally biased region" description="Basic and acidic residues" evidence="1">
    <location>
        <begin position="273"/>
        <end position="291"/>
    </location>
</feature>
<protein>
    <recommendedName>
        <fullName evidence="4">DUF4219 domain-containing protein</fullName>
    </recommendedName>
</protein>
<accession>A0ABR2S666</accession>
<feature type="compositionally biased region" description="Polar residues" evidence="1">
    <location>
        <begin position="393"/>
        <end position="406"/>
    </location>
</feature>
<dbReference type="PANTHER" id="PTHR34676:SF8">
    <property type="entry name" value="TRANSMEMBRANE PROTEIN"/>
    <property type="match status" value="1"/>
</dbReference>
<proteinExistence type="predicted"/>
<dbReference type="EMBL" id="JBBPBN010000016">
    <property type="protein sequence ID" value="KAK9020585.1"/>
    <property type="molecule type" value="Genomic_DNA"/>
</dbReference>
<dbReference type="Pfam" id="PF14223">
    <property type="entry name" value="Retrotran_gag_2"/>
    <property type="match status" value="1"/>
</dbReference>
<evidence type="ECO:0000256" key="1">
    <source>
        <dbReference type="SAM" id="MobiDB-lite"/>
    </source>
</evidence>
<feature type="compositionally biased region" description="Basic residues" evidence="1">
    <location>
        <begin position="257"/>
        <end position="272"/>
    </location>
</feature>
<organism evidence="2 3">
    <name type="scientific">Hibiscus sabdariffa</name>
    <name type="common">roselle</name>
    <dbReference type="NCBI Taxonomy" id="183260"/>
    <lineage>
        <taxon>Eukaryota</taxon>
        <taxon>Viridiplantae</taxon>
        <taxon>Streptophyta</taxon>
        <taxon>Embryophyta</taxon>
        <taxon>Tracheophyta</taxon>
        <taxon>Spermatophyta</taxon>
        <taxon>Magnoliopsida</taxon>
        <taxon>eudicotyledons</taxon>
        <taxon>Gunneridae</taxon>
        <taxon>Pentapetalae</taxon>
        <taxon>rosids</taxon>
        <taxon>malvids</taxon>
        <taxon>Malvales</taxon>
        <taxon>Malvaceae</taxon>
        <taxon>Malvoideae</taxon>
        <taxon>Hibiscus</taxon>
    </lineage>
</organism>
<keyword evidence="3" id="KW-1185">Reference proteome</keyword>